<keyword evidence="1" id="KW-0732">Signal</keyword>
<name>A0A376FYP6_9FLAO</name>
<sequence>MKRTLLLSFFYIFCISAYAQSTLISGKIMVDNADEIVNLDDFVIENLTSNARTKSNEKGLFSIRVQPNDVLLFKQIGIEERQLKISESMIRKGFIDVHLNVEVIELSETKIKPLKKNWKENISKEETQSEKINKSLGINEEFKNDMVKAYFASEYLRKLRVPIRYENVMGLIEQYSDKEVQTYKHFLKKKNLDKYDKIIQLKDYFTEYYFEHDLKIPKGNILDFIHYCFVEFKLEPLFKANNYDKITLIFEEQAPNYLSTINQKTIEHE</sequence>
<evidence type="ECO:0008006" key="4">
    <source>
        <dbReference type="Google" id="ProtNLM"/>
    </source>
</evidence>
<dbReference type="AlphaFoldDB" id="A0A376FYP6"/>
<accession>A0A376FYP6</accession>
<feature type="signal peptide" evidence="1">
    <location>
        <begin position="1"/>
        <end position="19"/>
    </location>
</feature>
<dbReference type="RefSeq" id="WP_147279952.1">
    <property type="nucleotide sequence ID" value="NZ_JSYQ01000019.1"/>
</dbReference>
<dbReference type="EMBL" id="UFXS01000001">
    <property type="protein sequence ID" value="STD53485.1"/>
    <property type="molecule type" value="Genomic_DNA"/>
</dbReference>
<evidence type="ECO:0000313" key="2">
    <source>
        <dbReference type="EMBL" id="STD53485.1"/>
    </source>
</evidence>
<evidence type="ECO:0000313" key="3">
    <source>
        <dbReference type="Proteomes" id="UP000254737"/>
    </source>
</evidence>
<reference evidence="2 3" key="1">
    <citation type="submission" date="2018-06" db="EMBL/GenBank/DDBJ databases">
        <authorList>
            <consortium name="Pathogen Informatics"/>
            <person name="Doyle S."/>
        </authorList>
    </citation>
    <scope>NUCLEOTIDE SEQUENCE [LARGE SCALE GENOMIC DNA]</scope>
    <source>
        <strain evidence="2 3">NCTC13456</strain>
    </source>
</reference>
<gene>
    <name evidence="2" type="ORF">NCTC13456_00515</name>
</gene>
<proteinExistence type="predicted"/>
<dbReference type="STRING" id="343874.GCA_000805695_01130"/>
<protein>
    <recommendedName>
        <fullName evidence="4">Carboxypeptidase-like regulatory domain-containing protein</fullName>
    </recommendedName>
</protein>
<feature type="chain" id="PRO_5017019358" description="Carboxypeptidase-like regulatory domain-containing protein" evidence="1">
    <location>
        <begin position="20"/>
        <end position="269"/>
    </location>
</feature>
<evidence type="ECO:0000256" key="1">
    <source>
        <dbReference type="SAM" id="SignalP"/>
    </source>
</evidence>
<dbReference type="Proteomes" id="UP000254737">
    <property type="component" value="Unassembled WGS sequence"/>
</dbReference>
<organism evidence="2 3">
    <name type="scientific">Empedobacter falsenii</name>
    <dbReference type="NCBI Taxonomy" id="343874"/>
    <lineage>
        <taxon>Bacteria</taxon>
        <taxon>Pseudomonadati</taxon>
        <taxon>Bacteroidota</taxon>
        <taxon>Flavobacteriia</taxon>
        <taxon>Flavobacteriales</taxon>
        <taxon>Weeksellaceae</taxon>
        <taxon>Empedobacter</taxon>
    </lineage>
</organism>
<dbReference type="OrthoDB" id="1467339at2"/>